<evidence type="ECO:0000313" key="2">
    <source>
        <dbReference type="Proteomes" id="UP000250043"/>
    </source>
</evidence>
<sequence length="409" mass="46517">MADRNAVLHAHPELIHRILNLLSYHHPTLKSLSLTCKAWLSLSRVYLFRSISLHARNLERFECLLRDAPHLGRCVEYLSVWLQSEDDAVIFRSIYVHLGYVDTFCLHSHITALLRPALYVGIGPLRTLYLSGDLKEILQNSTALADTLKLFPLIQNMSLRGSGIYRRPCVEALRNVLSQAHLQDLSISWNVCILLAPCFLARPQVGLEKLSIGLDGIPDWRDVAKVLSASPKSLTNLDLDMTRMREPEMPRYISSVTRAIKAAIRSLVSIPSLPSPTRPRYSVVLPAMEILCRSSPSLTHLRLRVQPRHYNLIIDLVSCITSSCIQELHFILWYNSDIQSVAVLKTLAPLMDDPERFPALRRAQIHIMGKGKTLDEWIRLESIMKEYFSTLNDRGVLHLAFTYLEGTVR</sequence>
<protein>
    <recommendedName>
        <fullName evidence="3">F-box domain-containing protein</fullName>
    </recommendedName>
</protein>
<name>A0A8E2AL62_9APHY</name>
<organism evidence="1 2">
    <name type="scientific">Obba rivulosa</name>
    <dbReference type="NCBI Taxonomy" id="1052685"/>
    <lineage>
        <taxon>Eukaryota</taxon>
        <taxon>Fungi</taxon>
        <taxon>Dikarya</taxon>
        <taxon>Basidiomycota</taxon>
        <taxon>Agaricomycotina</taxon>
        <taxon>Agaricomycetes</taxon>
        <taxon>Polyporales</taxon>
        <taxon>Gelatoporiaceae</taxon>
        <taxon>Obba</taxon>
    </lineage>
</organism>
<evidence type="ECO:0008006" key="3">
    <source>
        <dbReference type="Google" id="ProtNLM"/>
    </source>
</evidence>
<dbReference type="EMBL" id="KV722523">
    <property type="protein sequence ID" value="OCH86541.1"/>
    <property type="molecule type" value="Genomic_DNA"/>
</dbReference>
<accession>A0A8E2AL62</accession>
<dbReference type="OrthoDB" id="2736594at2759"/>
<proteinExistence type="predicted"/>
<dbReference type="Proteomes" id="UP000250043">
    <property type="component" value="Unassembled WGS sequence"/>
</dbReference>
<keyword evidence="2" id="KW-1185">Reference proteome</keyword>
<dbReference type="AlphaFoldDB" id="A0A8E2AL62"/>
<gene>
    <name evidence="1" type="ORF">OBBRIDRAFT_797090</name>
</gene>
<reference evidence="1 2" key="1">
    <citation type="submission" date="2016-07" db="EMBL/GenBank/DDBJ databases">
        <title>Draft genome of the white-rot fungus Obba rivulosa 3A-2.</title>
        <authorList>
            <consortium name="DOE Joint Genome Institute"/>
            <person name="Miettinen O."/>
            <person name="Riley R."/>
            <person name="Acob R."/>
            <person name="Barry K."/>
            <person name="Cullen D."/>
            <person name="De Vries R."/>
            <person name="Hainaut M."/>
            <person name="Hatakka A."/>
            <person name="Henrissat B."/>
            <person name="Hilden K."/>
            <person name="Kuo R."/>
            <person name="Labutti K."/>
            <person name="Lipzen A."/>
            <person name="Makela M.R."/>
            <person name="Sandor L."/>
            <person name="Spatafora J.W."/>
            <person name="Grigoriev I.V."/>
            <person name="Hibbett D.S."/>
        </authorList>
    </citation>
    <scope>NUCLEOTIDE SEQUENCE [LARGE SCALE GENOMIC DNA]</scope>
    <source>
        <strain evidence="1 2">3A-2</strain>
    </source>
</reference>
<evidence type="ECO:0000313" key="1">
    <source>
        <dbReference type="EMBL" id="OCH86541.1"/>
    </source>
</evidence>